<reference evidence="2" key="1">
    <citation type="journal article" date="2024" name="Front. Bioeng. Biotechnol.">
        <title>Genome-scale model development and genomic sequencing of the oleaginous clade Lipomyces.</title>
        <authorList>
            <person name="Czajka J.J."/>
            <person name="Han Y."/>
            <person name="Kim J."/>
            <person name="Mondo S.J."/>
            <person name="Hofstad B.A."/>
            <person name="Robles A."/>
            <person name="Haridas S."/>
            <person name="Riley R."/>
            <person name="LaButti K."/>
            <person name="Pangilinan J."/>
            <person name="Andreopoulos W."/>
            <person name="Lipzen A."/>
            <person name="Yan J."/>
            <person name="Wang M."/>
            <person name="Ng V."/>
            <person name="Grigoriev I.V."/>
            <person name="Spatafora J.W."/>
            <person name="Magnuson J.K."/>
            <person name="Baker S.E."/>
            <person name="Pomraning K.R."/>
        </authorList>
    </citation>
    <scope>NUCLEOTIDE SEQUENCE [LARGE SCALE GENOMIC DNA]</scope>
    <source>
        <strain evidence="2">CBS 10300</strain>
    </source>
</reference>
<dbReference type="EMBL" id="MU970057">
    <property type="protein sequence ID" value="KAK9323794.1"/>
    <property type="molecule type" value="Genomic_DNA"/>
</dbReference>
<gene>
    <name evidence="1" type="ORF">V1517DRAFT_319386</name>
</gene>
<evidence type="ECO:0000313" key="2">
    <source>
        <dbReference type="Proteomes" id="UP001489719"/>
    </source>
</evidence>
<keyword evidence="2" id="KW-1185">Reference proteome</keyword>
<protein>
    <submittedName>
        <fullName evidence="1">Uncharacterized protein</fullName>
    </submittedName>
</protein>
<dbReference type="Proteomes" id="UP001489719">
    <property type="component" value="Unassembled WGS sequence"/>
</dbReference>
<proteinExistence type="predicted"/>
<evidence type="ECO:0000313" key="1">
    <source>
        <dbReference type="EMBL" id="KAK9323794.1"/>
    </source>
</evidence>
<accession>A0ACC3TRJ9</accession>
<sequence length="142" mass="15776">MRAKAGLGSWIVTFIVTERHGRRSSTDGRGRIRILGRLNCRSDGAWVCDWPGENTMATVYLILSIIFELVFWRAPSIVASAAGVVQGWWFSIQREFGDFQSEDGLIRIVEFSEHFRNLALILASKLSVLSKSRVASSRSGGG</sequence>
<organism evidence="1 2">
    <name type="scientific">Lipomyces orientalis</name>
    <dbReference type="NCBI Taxonomy" id="1233043"/>
    <lineage>
        <taxon>Eukaryota</taxon>
        <taxon>Fungi</taxon>
        <taxon>Dikarya</taxon>
        <taxon>Ascomycota</taxon>
        <taxon>Saccharomycotina</taxon>
        <taxon>Lipomycetes</taxon>
        <taxon>Lipomycetales</taxon>
        <taxon>Lipomycetaceae</taxon>
        <taxon>Lipomyces</taxon>
    </lineage>
</organism>
<comment type="caution">
    <text evidence="1">The sequence shown here is derived from an EMBL/GenBank/DDBJ whole genome shotgun (WGS) entry which is preliminary data.</text>
</comment>
<name>A0ACC3TRJ9_9ASCO</name>